<keyword evidence="1" id="KW-0812">Transmembrane</keyword>
<proteinExistence type="predicted"/>
<keyword evidence="1" id="KW-1133">Transmembrane helix</keyword>
<gene>
    <name evidence="2" type="ORF">UX79_C0008G0002</name>
</gene>
<accession>A0A0G1TTR9</accession>
<name>A0A0G1TTR9_UNCKA</name>
<dbReference type="EMBL" id="LCNN01000008">
    <property type="protein sequence ID" value="KKU57568.1"/>
    <property type="molecule type" value="Genomic_DNA"/>
</dbReference>
<keyword evidence="1" id="KW-0472">Membrane</keyword>
<dbReference type="AlphaFoldDB" id="A0A0G1TTR9"/>
<evidence type="ECO:0000256" key="1">
    <source>
        <dbReference type="SAM" id="Phobius"/>
    </source>
</evidence>
<sequence>MALVFAVMQEFLLIIALASLVFIKYILTAAPQETIKYEISNHGITVAGQFYGWYALKYFFFTQKDSVTTLCADTKEALPGRLYLTLAGTNGDDMKPALEQYLAYLEAEPKTFIDKAYDSITGKFAI</sequence>
<protein>
    <submittedName>
        <fullName evidence="2">Uncharacterized protein</fullName>
    </submittedName>
</protein>
<organism evidence="2 3">
    <name type="scientific">candidate division WWE3 bacterium GW2011_GWB1_47_11</name>
    <dbReference type="NCBI Taxonomy" id="1619117"/>
    <lineage>
        <taxon>Bacteria</taxon>
        <taxon>Katanobacteria</taxon>
    </lineage>
</organism>
<comment type="caution">
    <text evidence="2">The sequence shown here is derived from an EMBL/GenBank/DDBJ whole genome shotgun (WGS) entry which is preliminary data.</text>
</comment>
<feature type="transmembrane region" description="Helical" evidence="1">
    <location>
        <begin position="6"/>
        <end position="27"/>
    </location>
</feature>
<evidence type="ECO:0000313" key="3">
    <source>
        <dbReference type="Proteomes" id="UP000034684"/>
    </source>
</evidence>
<evidence type="ECO:0000313" key="2">
    <source>
        <dbReference type="EMBL" id="KKU57568.1"/>
    </source>
</evidence>
<dbReference type="Proteomes" id="UP000034684">
    <property type="component" value="Unassembled WGS sequence"/>
</dbReference>
<reference evidence="2 3" key="1">
    <citation type="journal article" date="2015" name="Nature">
        <title>rRNA introns, odd ribosomes, and small enigmatic genomes across a large radiation of phyla.</title>
        <authorList>
            <person name="Brown C.T."/>
            <person name="Hug L.A."/>
            <person name="Thomas B.C."/>
            <person name="Sharon I."/>
            <person name="Castelle C.J."/>
            <person name="Singh A."/>
            <person name="Wilkins M.J."/>
            <person name="Williams K.H."/>
            <person name="Banfield J.F."/>
        </authorList>
    </citation>
    <scope>NUCLEOTIDE SEQUENCE [LARGE SCALE GENOMIC DNA]</scope>
</reference>